<name>A0A158R5D0_9BILA</name>
<feature type="compositionally biased region" description="Basic and acidic residues" evidence="1">
    <location>
        <begin position="8"/>
        <end position="22"/>
    </location>
</feature>
<sequence>MPHGSRSQHSDYSAKEDYEKRSRSQSRSRMIIERTKVKLKPNPETLWNFTASTECRNPDFRISMAKETRVDDTSFVPVYRSPITVQCPSAHGSTLAHAEYVENIEEWESMGRRTRSNTNEGFGGQSVEHEERRSRVCIKAELQTHDQMLKAEILEHFQQRNINNGKACDTRSIPELKILKKLQSFLNILPL</sequence>
<organism evidence="2 3">
    <name type="scientific">Syphacia muris</name>
    <dbReference type="NCBI Taxonomy" id="451379"/>
    <lineage>
        <taxon>Eukaryota</taxon>
        <taxon>Metazoa</taxon>
        <taxon>Ecdysozoa</taxon>
        <taxon>Nematoda</taxon>
        <taxon>Chromadorea</taxon>
        <taxon>Rhabditida</taxon>
        <taxon>Spirurina</taxon>
        <taxon>Oxyuridomorpha</taxon>
        <taxon>Oxyuroidea</taxon>
        <taxon>Oxyuridae</taxon>
        <taxon>Syphacia</taxon>
    </lineage>
</organism>
<evidence type="ECO:0000313" key="2">
    <source>
        <dbReference type="Proteomes" id="UP000046393"/>
    </source>
</evidence>
<keyword evidence="2" id="KW-1185">Reference proteome</keyword>
<reference evidence="3" key="1">
    <citation type="submission" date="2016-04" db="UniProtKB">
        <authorList>
            <consortium name="WormBaseParasite"/>
        </authorList>
    </citation>
    <scope>IDENTIFICATION</scope>
</reference>
<protein>
    <submittedName>
        <fullName evidence="3">Uncharacterized protein</fullName>
    </submittedName>
</protein>
<evidence type="ECO:0000313" key="3">
    <source>
        <dbReference type="WBParaSite" id="SMUV_0000635701-mRNA-1"/>
    </source>
</evidence>
<accession>A0A158R5D0</accession>
<dbReference type="AlphaFoldDB" id="A0A158R5D0"/>
<dbReference type="WBParaSite" id="SMUV_0000635701-mRNA-1">
    <property type="protein sequence ID" value="SMUV_0000635701-mRNA-1"/>
    <property type="gene ID" value="SMUV_0000635701"/>
</dbReference>
<feature type="region of interest" description="Disordered" evidence="1">
    <location>
        <begin position="1"/>
        <end position="29"/>
    </location>
</feature>
<dbReference type="Proteomes" id="UP000046393">
    <property type="component" value="Unplaced"/>
</dbReference>
<proteinExistence type="predicted"/>
<evidence type="ECO:0000256" key="1">
    <source>
        <dbReference type="SAM" id="MobiDB-lite"/>
    </source>
</evidence>